<evidence type="ECO:0000313" key="12">
    <source>
        <dbReference type="Proteomes" id="UP000224634"/>
    </source>
</evidence>
<evidence type="ECO:0000256" key="8">
    <source>
        <dbReference type="ARBA" id="ARBA00043957"/>
    </source>
</evidence>
<dbReference type="GO" id="GO:0000467">
    <property type="term" value="P:exonucleolytic trimming to generate mature 3'-end of 5.8S rRNA from tricistronic rRNA transcript (SSU-rRNA, 5.8S rRNA, LSU-rRNA)"/>
    <property type="evidence" value="ECO:0007669"/>
    <property type="project" value="InterPro"/>
</dbReference>
<dbReference type="InterPro" id="IPR002562">
    <property type="entry name" value="3'-5'_exonuclease_dom"/>
</dbReference>
<dbReference type="GO" id="GO:0000175">
    <property type="term" value="F:3'-5'-RNA exonuclease activity"/>
    <property type="evidence" value="ECO:0007669"/>
    <property type="project" value="InterPro"/>
</dbReference>
<dbReference type="GO" id="GO:0005730">
    <property type="term" value="C:nucleolus"/>
    <property type="evidence" value="ECO:0007669"/>
    <property type="project" value="TreeGrafter"/>
</dbReference>
<dbReference type="InterPro" id="IPR036397">
    <property type="entry name" value="RNaseH_sf"/>
</dbReference>
<keyword evidence="3" id="KW-0540">Nuclease</keyword>
<dbReference type="GO" id="GO:0071036">
    <property type="term" value="P:nuclear polyadenylation-dependent snoRNA catabolic process"/>
    <property type="evidence" value="ECO:0007669"/>
    <property type="project" value="TreeGrafter"/>
</dbReference>
<dbReference type="STRING" id="1447883.A0A2B7YKM1"/>
<name>A0A2B7YKM1_POLH7</name>
<evidence type="ECO:0000256" key="6">
    <source>
        <dbReference type="ARBA" id="ARBA00022839"/>
    </source>
</evidence>
<keyword evidence="12" id="KW-1185">Reference proteome</keyword>
<dbReference type="AlphaFoldDB" id="A0A2B7YKM1"/>
<dbReference type="GO" id="GO:0071039">
    <property type="term" value="P:nuclear polyadenylation-dependent CUT catabolic process"/>
    <property type="evidence" value="ECO:0007669"/>
    <property type="project" value="TreeGrafter"/>
</dbReference>
<evidence type="ECO:0000259" key="10">
    <source>
        <dbReference type="PROSITE" id="PS50967"/>
    </source>
</evidence>
<dbReference type="OrthoDB" id="2250022at2759"/>
<dbReference type="FunFam" id="1.10.150.80:FF:000001">
    <property type="entry name" value="Putative exosome component 10"/>
    <property type="match status" value="1"/>
</dbReference>
<proteinExistence type="inferred from homology"/>
<dbReference type="InterPro" id="IPR012588">
    <property type="entry name" value="Exosome-assoc_fac_Rrp6_N"/>
</dbReference>
<accession>A0A2B7YKM1</accession>
<dbReference type="InterPro" id="IPR002121">
    <property type="entry name" value="HRDC_dom"/>
</dbReference>
<evidence type="ECO:0000256" key="7">
    <source>
        <dbReference type="ARBA" id="ARBA00023242"/>
    </source>
</evidence>
<dbReference type="Proteomes" id="UP000224634">
    <property type="component" value="Unassembled WGS sequence"/>
</dbReference>
<dbReference type="GO" id="GO:0071040">
    <property type="term" value="P:nuclear polyadenylation-dependent antisense transcript catabolic process"/>
    <property type="evidence" value="ECO:0007669"/>
    <property type="project" value="TreeGrafter"/>
</dbReference>
<dbReference type="InterPro" id="IPR044876">
    <property type="entry name" value="HRDC_dom_sf"/>
</dbReference>
<evidence type="ECO:0000256" key="1">
    <source>
        <dbReference type="ARBA" id="ARBA00004123"/>
    </source>
</evidence>
<dbReference type="InterPro" id="IPR010997">
    <property type="entry name" value="HRDC-like_sf"/>
</dbReference>
<dbReference type="GO" id="GO:0000166">
    <property type="term" value="F:nucleotide binding"/>
    <property type="evidence" value="ECO:0007669"/>
    <property type="project" value="InterPro"/>
</dbReference>
<dbReference type="PANTHER" id="PTHR12124">
    <property type="entry name" value="POLYMYOSITIS/SCLERODERMA AUTOANTIGEN-RELATED"/>
    <property type="match status" value="1"/>
</dbReference>
<dbReference type="Gene3D" id="1.10.150.80">
    <property type="entry name" value="HRDC domain"/>
    <property type="match status" value="1"/>
</dbReference>
<reference evidence="11 12" key="1">
    <citation type="submission" date="2017-10" db="EMBL/GenBank/DDBJ databases">
        <title>Comparative genomics in systemic dimorphic fungi from Ajellomycetaceae.</title>
        <authorList>
            <person name="Munoz J.F."/>
            <person name="Mcewen J.G."/>
            <person name="Clay O.K."/>
            <person name="Cuomo C.A."/>
        </authorList>
    </citation>
    <scope>NUCLEOTIDE SEQUENCE [LARGE SCALE GENOMIC DNA]</scope>
    <source>
        <strain evidence="11 12">UAMH7299</strain>
    </source>
</reference>
<keyword evidence="4" id="KW-0378">Hydrolase</keyword>
<dbReference type="Pfam" id="PF08066">
    <property type="entry name" value="PMC2NT"/>
    <property type="match status" value="1"/>
</dbReference>
<dbReference type="Pfam" id="PF01612">
    <property type="entry name" value="DNA_pol_A_exo1"/>
    <property type="match status" value="1"/>
</dbReference>
<evidence type="ECO:0000313" key="11">
    <source>
        <dbReference type="EMBL" id="PGH21563.1"/>
    </source>
</evidence>
<dbReference type="GO" id="GO:0071038">
    <property type="term" value="P:TRAMP-dependent tRNA surveillance pathway"/>
    <property type="evidence" value="ECO:0007669"/>
    <property type="project" value="TreeGrafter"/>
</dbReference>
<dbReference type="GO" id="GO:0000176">
    <property type="term" value="C:nuclear exosome (RNase complex)"/>
    <property type="evidence" value="ECO:0007669"/>
    <property type="project" value="InterPro"/>
</dbReference>
<keyword evidence="6" id="KW-0269">Exonuclease</keyword>
<dbReference type="Pfam" id="PF00570">
    <property type="entry name" value="HRDC"/>
    <property type="match status" value="1"/>
</dbReference>
<dbReference type="InterPro" id="IPR012337">
    <property type="entry name" value="RNaseH-like_sf"/>
</dbReference>
<feature type="domain" description="HRDC" evidence="10">
    <location>
        <begin position="446"/>
        <end position="526"/>
    </location>
</feature>
<feature type="region of interest" description="Disordered" evidence="9">
    <location>
        <begin position="641"/>
        <end position="774"/>
    </location>
</feature>
<dbReference type="GO" id="GO:0071035">
    <property type="term" value="P:nuclear polyadenylation-dependent rRNA catabolic process"/>
    <property type="evidence" value="ECO:0007669"/>
    <property type="project" value="TreeGrafter"/>
</dbReference>
<feature type="compositionally biased region" description="Polar residues" evidence="9">
    <location>
        <begin position="739"/>
        <end position="754"/>
    </location>
</feature>
<dbReference type="SUPFAM" id="SSF53098">
    <property type="entry name" value="Ribonuclease H-like"/>
    <property type="match status" value="1"/>
</dbReference>
<organism evidence="11 12">
    <name type="scientific">Polytolypa hystricis (strain UAMH7299)</name>
    <dbReference type="NCBI Taxonomy" id="1447883"/>
    <lineage>
        <taxon>Eukaryota</taxon>
        <taxon>Fungi</taxon>
        <taxon>Dikarya</taxon>
        <taxon>Ascomycota</taxon>
        <taxon>Pezizomycotina</taxon>
        <taxon>Eurotiomycetes</taxon>
        <taxon>Eurotiomycetidae</taxon>
        <taxon>Onygenales</taxon>
        <taxon>Onygenales incertae sedis</taxon>
        <taxon>Polytolypa</taxon>
    </lineage>
</organism>
<gene>
    <name evidence="11" type="ORF">AJ80_03123</name>
</gene>
<dbReference type="InterPro" id="IPR049559">
    <property type="entry name" value="Rrp6p-like_exo"/>
</dbReference>
<evidence type="ECO:0000256" key="5">
    <source>
        <dbReference type="ARBA" id="ARBA00022835"/>
    </source>
</evidence>
<dbReference type="SMART" id="SM00341">
    <property type="entry name" value="HRDC"/>
    <property type="match status" value="1"/>
</dbReference>
<keyword evidence="7" id="KW-0539">Nucleus</keyword>
<dbReference type="SMART" id="SM00474">
    <property type="entry name" value="35EXOc"/>
    <property type="match status" value="1"/>
</dbReference>
<comment type="subcellular location">
    <subcellularLocation>
        <location evidence="1">Nucleus</location>
    </subcellularLocation>
</comment>
<dbReference type="PROSITE" id="PS50967">
    <property type="entry name" value="HRDC"/>
    <property type="match status" value="1"/>
</dbReference>
<dbReference type="SUPFAM" id="SSF47819">
    <property type="entry name" value="HRDC-like"/>
    <property type="match status" value="1"/>
</dbReference>
<dbReference type="EMBL" id="PDNA01000033">
    <property type="protein sequence ID" value="PGH21563.1"/>
    <property type="molecule type" value="Genomic_DNA"/>
</dbReference>
<keyword evidence="5" id="KW-0271">Exosome</keyword>
<dbReference type="InterPro" id="IPR045092">
    <property type="entry name" value="Rrp6-like"/>
</dbReference>
<sequence>MDLATDFAPFQERVFAALLRSTRTASQISSEDLSFQRSLNPTLYKTLDLQSVRLLELANSILKISTSSTDLETPDLQNEETIDEKWRAVVDVVDQLLEKADASLDEFTGVIKKLSPSQQERGASLSKTTNSAQFPSVYNFGPSKIPKPQLQFKRAPDNANTASFKPLLQSKPHAVVPLTSSPASNGDAAQSHPYEVEISSSKYPPSVYRESPPQQYLPFESTTATFVDTLDGVHTMLAELKQAKEIAVDLEHHDAHSYQGIVCLMQISTREKDWIVDTLKPWREELRVLNEVFADPNILKVLHGSTMDIIWLQRDLGLYVVGLFDTFHASVALQYQKKSLKFLLEKFVNFRAEKQYQMADWRLRPLLPGMFDYARSDTHYLLYIYDHVRNDLLTNSNPNENLIDYVLLRSKEEALQRYERPTYNALTGEGPGGWYDALLKSSALFSKEQFAVFRAVHQWRDQIARSEDEGVQYVLSKQSLFRIANSMPLDQPSLLKAASPVSPIVRIRASELVQVIKEAKIAGATGPEMRDILRPKQTAIETPVTPEEPPVTTDSAMVAKAEVSQFWGSTLQNTEIPVPSSHALLASTEASLLSLPLPTTSIKVSDTSTLLVKKAPVKLATPVQAPSPKPTPSNEIFTVKQFGAPKKRKVTPTQAAIPAGATSEDENDGTSSDEATSSSSSSSSESEEEKPPVKKRKTALGDKKASARNTDSDSTPFDYAAAESVLHPKRTDIKGPYPSRSQPHFNPYTKSLNAPSGARKPKKAPDGKSFTFRR</sequence>
<feature type="compositionally biased region" description="Low complexity" evidence="9">
    <location>
        <begin position="672"/>
        <end position="684"/>
    </location>
</feature>
<dbReference type="GO" id="GO:0071051">
    <property type="term" value="P:poly(A)-dependent snoRNA 3'-end processing"/>
    <property type="evidence" value="ECO:0007669"/>
    <property type="project" value="TreeGrafter"/>
</dbReference>
<dbReference type="CDD" id="cd06147">
    <property type="entry name" value="Rrp6p_like_exo"/>
    <property type="match status" value="1"/>
</dbReference>
<protein>
    <recommendedName>
        <fullName evidence="10">HRDC domain-containing protein</fullName>
    </recommendedName>
</protein>
<evidence type="ECO:0000256" key="2">
    <source>
        <dbReference type="ARBA" id="ARBA00022552"/>
    </source>
</evidence>
<comment type="caution">
    <text evidence="11">The sequence shown here is derived from an EMBL/GenBank/DDBJ whole genome shotgun (WGS) entry which is preliminary data.</text>
</comment>
<evidence type="ECO:0000256" key="3">
    <source>
        <dbReference type="ARBA" id="ARBA00022722"/>
    </source>
</evidence>
<dbReference type="GO" id="GO:0071044">
    <property type="term" value="P:histone mRNA catabolic process"/>
    <property type="evidence" value="ECO:0007669"/>
    <property type="project" value="TreeGrafter"/>
</dbReference>
<dbReference type="PANTHER" id="PTHR12124:SF47">
    <property type="entry name" value="EXOSOME COMPONENT 10"/>
    <property type="match status" value="1"/>
</dbReference>
<dbReference type="Gene3D" id="3.30.420.10">
    <property type="entry name" value="Ribonuclease H-like superfamily/Ribonuclease H"/>
    <property type="match status" value="1"/>
</dbReference>
<evidence type="ECO:0000256" key="9">
    <source>
        <dbReference type="SAM" id="MobiDB-lite"/>
    </source>
</evidence>
<dbReference type="GO" id="GO:0003727">
    <property type="term" value="F:single-stranded RNA binding"/>
    <property type="evidence" value="ECO:0007669"/>
    <property type="project" value="TreeGrafter"/>
</dbReference>
<dbReference type="GO" id="GO:0071037">
    <property type="term" value="P:nuclear polyadenylation-dependent snRNA catabolic process"/>
    <property type="evidence" value="ECO:0007669"/>
    <property type="project" value="TreeGrafter"/>
</dbReference>
<dbReference type="FunFam" id="3.30.420.10:FF:000059">
    <property type="entry name" value="Exosome complex exonuclease Rrp6"/>
    <property type="match status" value="1"/>
</dbReference>
<comment type="similarity">
    <text evidence="8">Belongs to the exosome component 10/RRP6 family.</text>
</comment>
<keyword evidence="2" id="KW-0698">rRNA processing</keyword>
<evidence type="ECO:0000256" key="4">
    <source>
        <dbReference type="ARBA" id="ARBA00022801"/>
    </source>
</evidence>